<gene>
    <name evidence="1" type="ORF">BB561_003429</name>
</gene>
<proteinExistence type="predicted"/>
<comment type="caution">
    <text evidence="1">The sequence shown here is derived from an EMBL/GenBank/DDBJ whole genome shotgun (WGS) entry which is preliminary data.</text>
</comment>
<protein>
    <submittedName>
        <fullName evidence="1">Uncharacterized protein</fullName>
    </submittedName>
</protein>
<dbReference type="AlphaFoldDB" id="A0A2T9YLF6"/>
<dbReference type="EMBL" id="MBFR01000136">
    <property type="protein sequence ID" value="PVU93180.1"/>
    <property type="molecule type" value="Genomic_DNA"/>
</dbReference>
<name>A0A2T9YLF6_9FUNG</name>
<dbReference type="Proteomes" id="UP000245383">
    <property type="component" value="Unassembled WGS sequence"/>
</dbReference>
<organism evidence="1 2">
    <name type="scientific">Smittium simulii</name>
    <dbReference type="NCBI Taxonomy" id="133385"/>
    <lineage>
        <taxon>Eukaryota</taxon>
        <taxon>Fungi</taxon>
        <taxon>Fungi incertae sedis</taxon>
        <taxon>Zoopagomycota</taxon>
        <taxon>Kickxellomycotina</taxon>
        <taxon>Harpellomycetes</taxon>
        <taxon>Harpellales</taxon>
        <taxon>Legeriomycetaceae</taxon>
        <taxon>Smittium</taxon>
    </lineage>
</organism>
<keyword evidence="2" id="KW-1185">Reference proteome</keyword>
<reference evidence="1 2" key="1">
    <citation type="journal article" date="2018" name="MBio">
        <title>Comparative Genomics Reveals the Core Gene Toolbox for the Fungus-Insect Symbiosis.</title>
        <authorList>
            <person name="Wang Y."/>
            <person name="Stata M."/>
            <person name="Wang W."/>
            <person name="Stajich J.E."/>
            <person name="White M.M."/>
            <person name="Moncalvo J.M."/>
        </authorList>
    </citation>
    <scope>NUCLEOTIDE SEQUENCE [LARGE SCALE GENOMIC DNA]</scope>
    <source>
        <strain evidence="1 2">SWE-8-4</strain>
    </source>
</reference>
<evidence type="ECO:0000313" key="2">
    <source>
        <dbReference type="Proteomes" id="UP000245383"/>
    </source>
</evidence>
<accession>A0A2T9YLF6</accession>
<sequence length="121" mass="14212">MFSREALVQNKEMLFDDISESDDSDEDTKLVLYASARTEISIKDPQYEICLSEVKEYISIENIKVQQNLTEEEYFNFKNVIEKFKHLFVDRASKLPEILNGEYSIRLIEGATSTKSYMRCY</sequence>
<evidence type="ECO:0000313" key="1">
    <source>
        <dbReference type="EMBL" id="PVU93180.1"/>
    </source>
</evidence>